<accession>A0AA39CV26</accession>
<organism evidence="4 5">
    <name type="scientific">Knufia peltigerae</name>
    <dbReference type="NCBI Taxonomy" id="1002370"/>
    <lineage>
        <taxon>Eukaryota</taxon>
        <taxon>Fungi</taxon>
        <taxon>Dikarya</taxon>
        <taxon>Ascomycota</taxon>
        <taxon>Pezizomycotina</taxon>
        <taxon>Eurotiomycetes</taxon>
        <taxon>Chaetothyriomycetidae</taxon>
        <taxon>Chaetothyriales</taxon>
        <taxon>Trichomeriaceae</taxon>
        <taxon>Knufia</taxon>
    </lineage>
</organism>
<keyword evidence="2" id="KW-0804">Transcription</keyword>
<dbReference type="Proteomes" id="UP001172681">
    <property type="component" value="Unassembled WGS sequence"/>
</dbReference>
<sequence>MQSALFLSQVLPDSYKVKCSGGPSCGQCEKNGIICQFHFSAKENDGERRNLAASPAEEVQDHDGNANQFQVTEPSYGISESAVGGHLAYHTSLSPHPPTDQVHPENDQVTVTNEQTDYIAYQDFQYPSPRPEDMMHFDLPMQQETSPEAVASLLNLSPSIQNHQVNTGTRVSATPWSQFNWKLGTPFGPQYFEVLVNEIGGGAESSNDNLDSCRAEMAVEMQGDESIRTDTAHLFDTVLGALELLDSTDYKSLLLDVPNMTEANMMQFWNLYFEKFHKIFPVMHCASSDVGGTPPLLFGLITAIGASYSSEPQAAEYHLRVLARVSMILSSTSGDLRMPHKLCDPLTLLLCQCILYFVIISDNSMLLRPWAIAGQACMLANARKACIFEFQQQEQNEGTASGIATPPSDISALDCSLSPEDFLGKNLTRDVGYEMYRSQWQKWIAREKRSRLGWAVVN</sequence>
<evidence type="ECO:0000256" key="2">
    <source>
        <dbReference type="ARBA" id="ARBA00023163"/>
    </source>
</evidence>
<name>A0AA39CV26_9EURO</name>
<evidence type="ECO:0000256" key="3">
    <source>
        <dbReference type="ARBA" id="ARBA00023242"/>
    </source>
</evidence>
<evidence type="ECO:0000313" key="5">
    <source>
        <dbReference type="Proteomes" id="UP001172681"/>
    </source>
</evidence>
<keyword evidence="3" id="KW-0539">Nucleus</keyword>
<dbReference type="GO" id="GO:0000981">
    <property type="term" value="F:DNA-binding transcription factor activity, RNA polymerase II-specific"/>
    <property type="evidence" value="ECO:0007669"/>
    <property type="project" value="InterPro"/>
</dbReference>
<reference evidence="4" key="1">
    <citation type="submission" date="2022-10" db="EMBL/GenBank/DDBJ databases">
        <title>Culturing micro-colonial fungi from biological soil crusts in the Mojave desert and describing Neophaeococcomyces mojavensis, and introducing the new genera and species Taxawa tesnikishii.</title>
        <authorList>
            <person name="Kurbessoian T."/>
            <person name="Stajich J.E."/>
        </authorList>
    </citation>
    <scope>NUCLEOTIDE SEQUENCE</scope>
    <source>
        <strain evidence="4">TK_35</strain>
    </source>
</reference>
<dbReference type="AlphaFoldDB" id="A0AA39CV26"/>
<keyword evidence="1" id="KW-0805">Transcription regulation</keyword>
<comment type="caution">
    <text evidence="4">The sequence shown here is derived from an EMBL/GenBank/DDBJ whole genome shotgun (WGS) entry which is preliminary data.</text>
</comment>
<keyword evidence="5" id="KW-1185">Reference proteome</keyword>
<protein>
    <recommendedName>
        <fullName evidence="6">Transcription factor domain-containing protein</fullName>
    </recommendedName>
</protein>
<dbReference type="EMBL" id="JAPDRN010000085">
    <property type="protein sequence ID" value="KAJ9625962.1"/>
    <property type="molecule type" value="Genomic_DNA"/>
</dbReference>
<evidence type="ECO:0008006" key="6">
    <source>
        <dbReference type="Google" id="ProtNLM"/>
    </source>
</evidence>
<gene>
    <name evidence="4" type="ORF">H2204_010261</name>
</gene>
<dbReference type="CDD" id="cd12148">
    <property type="entry name" value="fungal_TF_MHR"/>
    <property type="match status" value="1"/>
</dbReference>
<dbReference type="InterPro" id="IPR001138">
    <property type="entry name" value="Zn2Cys6_DnaBD"/>
</dbReference>
<dbReference type="CDD" id="cd00067">
    <property type="entry name" value="GAL4"/>
    <property type="match status" value="1"/>
</dbReference>
<proteinExistence type="predicted"/>
<dbReference type="GO" id="GO:0008270">
    <property type="term" value="F:zinc ion binding"/>
    <property type="evidence" value="ECO:0007669"/>
    <property type="project" value="InterPro"/>
</dbReference>
<evidence type="ECO:0000256" key="1">
    <source>
        <dbReference type="ARBA" id="ARBA00023015"/>
    </source>
</evidence>
<evidence type="ECO:0000313" key="4">
    <source>
        <dbReference type="EMBL" id="KAJ9625962.1"/>
    </source>
</evidence>